<dbReference type="EMBL" id="BAAAHE010000008">
    <property type="protein sequence ID" value="GAA0611908.1"/>
    <property type="molecule type" value="Genomic_DNA"/>
</dbReference>
<reference evidence="3" key="1">
    <citation type="journal article" date="2019" name="Int. J. Syst. Evol. Microbiol.">
        <title>The Global Catalogue of Microorganisms (GCM) 10K type strain sequencing project: providing services to taxonomists for standard genome sequencing and annotation.</title>
        <authorList>
            <consortium name="The Broad Institute Genomics Platform"/>
            <consortium name="The Broad Institute Genome Sequencing Center for Infectious Disease"/>
            <person name="Wu L."/>
            <person name="Ma J."/>
        </authorList>
    </citation>
    <scope>NUCLEOTIDE SEQUENCE [LARGE SCALE GENOMIC DNA]</scope>
    <source>
        <strain evidence="3">JCM 10671</strain>
    </source>
</reference>
<evidence type="ECO:0000313" key="3">
    <source>
        <dbReference type="Proteomes" id="UP001500957"/>
    </source>
</evidence>
<dbReference type="InterPro" id="IPR029058">
    <property type="entry name" value="AB_hydrolase_fold"/>
</dbReference>
<evidence type="ECO:0000259" key="1">
    <source>
        <dbReference type="Pfam" id="PF00561"/>
    </source>
</evidence>
<accession>A0ABP3RK22</accession>
<dbReference type="Pfam" id="PF00561">
    <property type="entry name" value="Abhydrolase_1"/>
    <property type="match status" value="1"/>
</dbReference>
<feature type="domain" description="AB hydrolase-1" evidence="1">
    <location>
        <begin position="24"/>
        <end position="265"/>
    </location>
</feature>
<dbReference type="InterPro" id="IPR000073">
    <property type="entry name" value="AB_hydrolase_1"/>
</dbReference>
<evidence type="ECO:0000313" key="2">
    <source>
        <dbReference type="EMBL" id="GAA0611908.1"/>
    </source>
</evidence>
<gene>
    <name evidence="2" type="ORF">GCM10009547_12430</name>
</gene>
<dbReference type="Gene3D" id="3.40.50.1820">
    <property type="entry name" value="alpha/beta hydrolase"/>
    <property type="match status" value="1"/>
</dbReference>
<dbReference type="PRINTS" id="PR00111">
    <property type="entry name" value="ABHYDROLASE"/>
</dbReference>
<dbReference type="SUPFAM" id="SSF53474">
    <property type="entry name" value="alpha/beta-Hydrolases"/>
    <property type="match status" value="1"/>
</dbReference>
<dbReference type="GO" id="GO:0016787">
    <property type="term" value="F:hydrolase activity"/>
    <property type="evidence" value="ECO:0007669"/>
    <property type="project" value="UniProtKB-KW"/>
</dbReference>
<dbReference type="PANTHER" id="PTHR46438">
    <property type="entry name" value="ALPHA/BETA-HYDROLASES SUPERFAMILY PROTEIN"/>
    <property type="match status" value="1"/>
</dbReference>
<keyword evidence="3" id="KW-1185">Reference proteome</keyword>
<dbReference type="Proteomes" id="UP001500957">
    <property type="component" value="Unassembled WGS sequence"/>
</dbReference>
<sequence length="278" mass="30230">MLERRRIDVAGVGTSYVDTGSGCPIVLLHGCDIGWGSTGLMVWQRNIAALAEHHRVIAVDRLGHGYTDNPLTPEQYRLSATSAHLVAFLERLNVREATVVGQSRGAFVAAHLPLLAPGLVRRLVLTNTSAFATGSADARLDTTAPVFQGLAETAEADFHWYSADTSYLTPEWIGEATEILRQPKTLQGRATFEEQRGAYFAELAELRDEILRWYPVSSLETLLIWGAADPSTELSLGVDLRAALGPGTDLYVMGGAGHLCFAERPVLYNRLLTHFAAG</sequence>
<comment type="caution">
    <text evidence="2">The sequence shown here is derived from an EMBL/GenBank/DDBJ whole genome shotgun (WGS) entry which is preliminary data.</text>
</comment>
<protein>
    <submittedName>
        <fullName evidence="2">Alpha/beta fold hydrolase</fullName>
    </submittedName>
</protein>
<keyword evidence="2" id="KW-0378">Hydrolase</keyword>
<dbReference type="PANTHER" id="PTHR46438:SF11">
    <property type="entry name" value="LIPASE-RELATED"/>
    <property type="match status" value="1"/>
</dbReference>
<organism evidence="2 3">
    <name type="scientific">Sporichthya brevicatena</name>
    <dbReference type="NCBI Taxonomy" id="171442"/>
    <lineage>
        <taxon>Bacteria</taxon>
        <taxon>Bacillati</taxon>
        <taxon>Actinomycetota</taxon>
        <taxon>Actinomycetes</taxon>
        <taxon>Sporichthyales</taxon>
        <taxon>Sporichthyaceae</taxon>
        <taxon>Sporichthya</taxon>
    </lineage>
</organism>
<proteinExistence type="predicted"/>
<name>A0ABP3RK22_9ACTN</name>